<evidence type="ECO:0000256" key="5">
    <source>
        <dbReference type="ARBA" id="ARBA00023004"/>
    </source>
</evidence>
<comment type="cofactor">
    <cofactor evidence="1">
        <name>Fe(3+)</name>
        <dbReference type="ChEBI" id="CHEBI:29034"/>
    </cofactor>
</comment>
<evidence type="ECO:0000256" key="4">
    <source>
        <dbReference type="ARBA" id="ARBA00022982"/>
    </source>
</evidence>
<dbReference type="Gene3D" id="2.20.28.10">
    <property type="match status" value="1"/>
</dbReference>
<dbReference type="InterPro" id="IPR012347">
    <property type="entry name" value="Ferritin-like"/>
</dbReference>
<dbReference type="InterPro" id="IPR009078">
    <property type="entry name" value="Ferritin-like_SF"/>
</dbReference>
<dbReference type="InterPro" id="IPR003251">
    <property type="entry name" value="Rr_diiron-bd_dom"/>
</dbReference>
<dbReference type="Gene3D" id="1.20.1260.10">
    <property type="match status" value="1"/>
</dbReference>
<evidence type="ECO:0000313" key="7">
    <source>
        <dbReference type="EMBL" id="KJF39951.1"/>
    </source>
</evidence>
<dbReference type="Proteomes" id="UP000449193">
    <property type="component" value="Unassembled WGS sequence"/>
</dbReference>
<dbReference type="SUPFAM" id="SSF47240">
    <property type="entry name" value="Ferritin-like"/>
    <property type="match status" value="1"/>
</dbReference>
<dbReference type="Proteomes" id="UP000472755">
    <property type="component" value="Unassembled WGS sequence"/>
</dbReference>
<reference evidence="13 14" key="3">
    <citation type="journal article" date="2019" name="Nat. Med.">
        <title>A library of human gut bacterial isolates paired with longitudinal multiomics data enables mechanistic microbiome research.</title>
        <authorList>
            <person name="Poyet M."/>
            <person name="Groussin M."/>
            <person name="Gibbons S.M."/>
            <person name="Avila-Pacheco J."/>
            <person name="Jiang X."/>
            <person name="Kearney S.M."/>
            <person name="Perrotta A.R."/>
            <person name="Berdy B."/>
            <person name="Zhao S."/>
            <person name="Lieberman T.D."/>
            <person name="Swanson P.K."/>
            <person name="Smith M."/>
            <person name="Roesemann S."/>
            <person name="Alexander J.E."/>
            <person name="Rich S.A."/>
            <person name="Livny J."/>
            <person name="Vlamakis H."/>
            <person name="Clish C."/>
            <person name="Bullock K."/>
            <person name="Deik A."/>
            <person name="Scott J."/>
            <person name="Pierce K.A."/>
            <person name="Xavier R.J."/>
            <person name="Alm E.J."/>
        </authorList>
    </citation>
    <scope>NUCLEOTIDE SEQUENCE [LARGE SCALE GENOMIC DNA]</scope>
    <source>
        <strain evidence="9 14">BIOML-A4</strain>
        <strain evidence="10 13">BIOML-A7</strain>
    </source>
</reference>
<proteinExistence type="predicted"/>
<protein>
    <submittedName>
        <fullName evidence="7 9">Rubrerythrin</fullName>
    </submittedName>
</protein>
<evidence type="ECO:0000313" key="9">
    <source>
        <dbReference type="EMBL" id="MTS28946.1"/>
    </source>
</evidence>
<comment type="caution">
    <text evidence="7">The sequence shown here is derived from an EMBL/GenBank/DDBJ whole genome shotgun (WGS) entry which is preliminary data.</text>
</comment>
<dbReference type="Proteomes" id="UP000053433">
    <property type="component" value="Unassembled WGS sequence"/>
</dbReference>
<evidence type="ECO:0000313" key="12">
    <source>
        <dbReference type="Proteomes" id="UP000053433"/>
    </source>
</evidence>
<dbReference type="RefSeq" id="WP_050005344.1">
    <property type="nucleotide sequence ID" value="NZ_CAOJUJ010000021.1"/>
</dbReference>
<gene>
    <name evidence="8" type="ORF">ASJ35_10620</name>
    <name evidence="10" type="ORF">GMD52_02360</name>
    <name evidence="9" type="ORF">GMD59_16895</name>
    <name evidence="7" type="ORF">TQ39_09350</name>
</gene>
<name>A0A0D8J076_9FIRM</name>
<dbReference type="GO" id="GO:0016491">
    <property type="term" value="F:oxidoreductase activity"/>
    <property type="evidence" value="ECO:0007669"/>
    <property type="project" value="InterPro"/>
</dbReference>
<accession>A0A0D8J076</accession>
<evidence type="ECO:0000313" key="11">
    <source>
        <dbReference type="Proteomes" id="UP000032483"/>
    </source>
</evidence>
<dbReference type="InterPro" id="IPR009040">
    <property type="entry name" value="Ferritin-like_diiron"/>
</dbReference>
<feature type="domain" description="Ferritin-like diiron" evidence="6">
    <location>
        <begin position="2"/>
        <end position="134"/>
    </location>
</feature>
<dbReference type="PATRIC" id="fig|1550024.3.peg.2125"/>
<dbReference type="InterPro" id="IPR052364">
    <property type="entry name" value="Rubrerythrin"/>
</dbReference>
<keyword evidence="11" id="KW-1185">Reference proteome</keyword>
<dbReference type="AlphaFoldDB" id="A0A0D8J076"/>
<organism evidence="7 11">
    <name type="scientific">Ruthenibacterium lactatiformans</name>
    <dbReference type="NCBI Taxonomy" id="1550024"/>
    <lineage>
        <taxon>Bacteria</taxon>
        <taxon>Bacillati</taxon>
        <taxon>Bacillota</taxon>
        <taxon>Clostridia</taxon>
        <taxon>Eubacteriales</taxon>
        <taxon>Oscillospiraceae</taxon>
        <taxon>Ruthenibacterium</taxon>
    </lineage>
</organism>
<dbReference type="GeneID" id="42856790"/>
<keyword evidence="2" id="KW-0813">Transport</keyword>
<evidence type="ECO:0000256" key="3">
    <source>
        <dbReference type="ARBA" id="ARBA00022723"/>
    </source>
</evidence>
<keyword evidence="3" id="KW-0479">Metal-binding</keyword>
<dbReference type="EMBL" id="WMZR01000002">
    <property type="protein sequence ID" value="MTS50385.1"/>
    <property type="molecule type" value="Genomic_DNA"/>
</dbReference>
<evidence type="ECO:0000313" key="8">
    <source>
        <dbReference type="EMBL" id="KUE76024.1"/>
    </source>
</evidence>
<reference evidence="8 12" key="2">
    <citation type="submission" date="2015-10" db="EMBL/GenBank/DDBJ databases">
        <title>A novel member of the family Ruminococcaceae isolated from human faeces.</title>
        <authorList>
            <person name="Shkoporov A.N."/>
            <person name="Chaplin A.V."/>
            <person name="Motuzova O.V."/>
            <person name="Kafarskaia L.I."/>
            <person name="Efimov B.A."/>
        </authorList>
    </citation>
    <scope>NUCLEOTIDE SEQUENCE [LARGE SCALE GENOMIC DNA]</scope>
    <source>
        <strain evidence="8 12">668</strain>
    </source>
</reference>
<keyword evidence="4" id="KW-0249">Electron transport</keyword>
<dbReference type="EMBL" id="WMZU01000042">
    <property type="protein sequence ID" value="MTS28946.1"/>
    <property type="molecule type" value="Genomic_DNA"/>
</dbReference>
<evidence type="ECO:0000256" key="1">
    <source>
        <dbReference type="ARBA" id="ARBA00001965"/>
    </source>
</evidence>
<dbReference type="PANTHER" id="PTHR43865">
    <property type="entry name" value="RUBRERYTHRIN-RELATED"/>
    <property type="match status" value="1"/>
</dbReference>
<dbReference type="CDD" id="cd01041">
    <property type="entry name" value="Rubrerythrin"/>
    <property type="match status" value="1"/>
</dbReference>
<reference evidence="7" key="1">
    <citation type="submission" date="2015-02" db="EMBL/GenBank/DDBJ databases">
        <title>A novel member of the family Ruminococcaceae isolated from human feces.</title>
        <authorList>
            <person name="Shkoporov A.N."/>
            <person name="Chaplin A.V."/>
            <person name="Motuzova O.V."/>
            <person name="Kafarskaia L.I."/>
            <person name="Khokhlova E.V."/>
            <person name="Efimov B.A."/>
        </authorList>
    </citation>
    <scope>NUCLEOTIDE SEQUENCE [LARGE SCALE GENOMIC DNA]</scope>
    <source>
        <strain evidence="7">585-1</strain>
    </source>
</reference>
<keyword evidence="5" id="KW-0408">Iron</keyword>
<dbReference type="Pfam" id="PF02915">
    <property type="entry name" value="Rubrerythrin"/>
    <property type="match status" value="1"/>
</dbReference>
<dbReference type="EMBL" id="LMUA01000013">
    <property type="protein sequence ID" value="KUE76024.1"/>
    <property type="molecule type" value="Genomic_DNA"/>
</dbReference>
<evidence type="ECO:0000313" key="10">
    <source>
        <dbReference type="EMBL" id="MTS50385.1"/>
    </source>
</evidence>
<dbReference type="GO" id="GO:0046872">
    <property type="term" value="F:metal ion binding"/>
    <property type="evidence" value="ECO:0007669"/>
    <property type="project" value="UniProtKB-KW"/>
</dbReference>
<evidence type="ECO:0000259" key="6">
    <source>
        <dbReference type="PROSITE" id="PS50905"/>
    </source>
</evidence>
<evidence type="ECO:0000256" key="2">
    <source>
        <dbReference type="ARBA" id="ARBA00022448"/>
    </source>
</evidence>
<dbReference type="EMBL" id="JXXK01000011">
    <property type="protein sequence ID" value="KJF39951.1"/>
    <property type="molecule type" value="Genomic_DNA"/>
</dbReference>
<dbReference type="InterPro" id="IPR048574">
    <property type="entry name" value="RUBY_RBDX"/>
</dbReference>
<sequence>MELQHSQTWKNLQTAFSGELHACAKYKIYALRAREDGYEQMGNIFDETSRNEQEHAEIWLKHLSGGEVPGTLENLRDAAAGEHYEWTEMYAEFARTARCEGFEELAELFTRVGNIEKTHEQRYNKLAANIEDCQVFCKGRPTVWVCMVCGNVTYAACSPEVCPVCGHSQSYTEIKAENY</sequence>
<dbReference type="Pfam" id="PF21349">
    <property type="entry name" value="RUBY_RBDX"/>
    <property type="match status" value="1"/>
</dbReference>
<evidence type="ECO:0000313" key="13">
    <source>
        <dbReference type="Proteomes" id="UP000449193"/>
    </source>
</evidence>
<accession>A0A0W7TQ97</accession>
<dbReference type="Proteomes" id="UP000032483">
    <property type="component" value="Unassembled WGS sequence"/>
</dbReference>
<dbReference type="PANTHER" id="PTHR43865:SF1">
    <property type="entry name" value="RUBRERYTHRIN-RELATED"/>
    <property type="match status" value="1"/>
</dbReference>
<evidence type="ECO:0000313" key="14">
    <source>
        <dbReference type="Proteomes" id="UP000472755"/>
    </source>
</evidence>
<dbReference type="PROSITE" id="PS50905">
    <property type="entry name" value="FERRITIN_LIKE"/>
    <property type="match status" value="1"/>
</dbReference>
<dbReference type="SUPFAM" id="SSF57802">
    <property type="entry name" value="Rubredoxin-like"/>
    <property type="match status" value="1"/>
</dbReference>